<dbReference type="OrthoDB" id="7502542at2"/>
<dbReference type="EMBL" id="FNHI01000004">
    <property type="protein sequence ID" value="SDM13085.1"/>
    <property type="molecule type" value="Genomic_DNA"/>
</dbReference>
<feature type="region of interest" description="Disordered" evidence="1">
    <location>
        <begin position="42"/>
        <end position="63"/>
    </location>
</feature>
<evidence type="ECO:0000313" key="3">
    <source>
        <dbReference type="EMBL" id="SDM13085.1"/>
    </source>
</evidence>
<keyword evidence="2" id="KW-0812">Transmembrane</keyword>
<dbReference type="AlphaFoldDB" id="A0A1G9QS25"/>
<keyword evidence="2" id="KW-0472">Membrane</keyword>
<evidence type="ECO:0000256" key="2">
    <source>
        <dbReference type="SAM" id="Phobius"/>
    </source>
</evidence>
<name>A0A1G9QS25_9ACTN</name>
<dbReference type="Proteomes" id="UP000199063">
    <property type="component" value="Unassembled WGS sequence"/>
</dbReference>
<evidence type="ECO:0000313" key="4">
    <source>
        <dbReference type="Proteomes" id="UP000199063"/>
    </source>
</evidence>
<reference evidence="4" key="1">
    <citation type="submission" date="2016-10" db="EMBL/GenBank/DDBJ databases">
        <authorList>
            <person name="Varghese N."/>
            <person name="Submissions S."/>
        </authorList>
    </citation>
    <scope>NUCLEOTIDE SEQUENCE [LARGE SCALE GENOMIC DNA]</scope>
    <source>
        <strain evidence="4">CGMCC 4.7042</strain>
    </source>
</reference>
<feature type="transmembrane region" description="Helical" evidence="2">
    <location>
        <begin position="6"/>
        <end position="27"/>
    </location>
</feature>
<accession>A0A1G9QS25</accession>
<keyword evidence="2" id="KW-1133">Transmembrane helix</keyword>
<dbReference type="RefSeq" id="WP_093653191.1">
    <property type="nucleotide sequence ID" value="NZ_FNHI01000004.1"/>
</dbReference>
<proteinExistence type="predicted"/>
<gene>
    <name evidence="3" type="ORF">SAMN05444921_104196</name>
</gene>
<dbReference type="STRING" id="1196353.SAMN05444921_104196"/>
<organism evidence="3 4">
    <name type="scientific">Streptomyces wuyuanensis</name>
    <dbReference type="NCBI Taxonomy" id="1196353"/>
    <lineage>
        <taxon>Bacteria</taxon>
        <taxon>Bacillati</taxon>
        <taxon>Actinomycetota</taxon>
        <taxon>Actinomycetes</taxon>
        <taxon>Kitasatosporales</taxon>
        <taxon>Streptomycetaceae</taxon>
        <taxon>Streptomyces</taxon>
    </lineage>
</organism>
<dbReference type="GeneID" id="40828965"/>
<feature type="region of interest" description="Disordered" evidence="1">
    <location>
        <begin position="174"/>
        <end position="194"/>
    </location>
</feature>
<protein>
    <recommendedName>
        <fullName evidence="5">Secreted protein</fullName>
    </recommendedName>
</protein>
<sequence length="194" mass="22313">MSTGTLIAIIVPIVVVLLLIAVGAWLVTRRRHLQERFGPEYDRTVESGDSRRDAERELRSREQRHRDLDIKELPAEAKDRYSAEWNGVQERFVDEPSRCVDDADRLVTRLMSDRGYPTEGYEQQLRDLSVEHGSTLEHYRAAHDVGLRNREGRATTEELRGAMVHYRALFQELLGDPHTSPGPTTDTRRRHDAA</sequence>
<evidence type="ECO:0000256" key="1">
    <source>
        <dbReference type="SAM" id="MobiDB-lite"/>
    </source>
</evidence>
<keyword evidence="4" id="KW-1185">Reference proteome</keyword>
<evidence type="ECO:0008006" key="5">
    <source>
        <dbReference type="Google" id="ProtNLM"/>
    </source>
</evidence>